<evidence type="ECO:0000256" key="2">
    <source>
        <dbReference type="ARBA" id="ARBA00022722"/>
    </source>
</evidence>
<organism evidence="8 9">
    <name type="scientific">Vibrio parahaemolyticus</name>
    <dbReference type="NCBI Taxonomy" id="670"/>
    <lineage>
        <taxon>Bacteria</taxon>
        <taxon>Pseudomonadati</taxon>
        <taxon>Pseudomonadota</taxon>
        <taxon>Gammaproteobacteria</taxon>
        <taxon>Vibrionales</taxon>
        <taxon>Vibrionaceae</taxon>
        <taxon>Vibrio</taxon>
    </lineage>
</organism>
<dbReference type="GO" id="GO:0003887">
    <property type="term" value="F:DNA-directed DNA polymerase activity"/>
    <property type="evidence" value="ECO:0007669"/>
    <property type="project" value="UniProtKB-EC"/>
</dbReference>
<evidence type="ECO:0000256" key="6">
    <source>
        <dbReference type="ARBA" id="ARBA00049244"/>
    </source>
</evidence>
<comment type="caution">
    <text evidence="8">The sequence shown here is derived from an EMBL/GenBank/DDBJ whole genome shotgun (WGS) entry which is preliminary data.</text>
</comment>
<comment type="subunit">
    <text evidence="5">DNA polymerase III contains a core (composed of alpha, epsilon and theta chains) that associates with a tau subunit. This core dimerizes to form the POLIII' complex. PolIII' associates with the gamma complex (composed of gamma, delta, delta', psi and chi chains) and with the beta chain to form the complete DNA polymerase III complex.</text>
</comment>
<evidence type="ECO:0000313" key="8">
    <source>
        <dbReference type="EMBL" id="TXN17998.1"/>
    </source>
</evidence>
<dbReference type="AlphaFoldDB" id="A0AA46L7R5"/>
<dbReference type="FunFam" id="3.30.420.10:FF:000045">
    <property type="entry name" value="3'-5' exonuclease DinG"/>
    <property type="match status" value="1"/>
</dbReference>
<dbReference type="InterPro" id="IPR036397">
    <property type="entry name" value="RNaseH_sf"/>
</dbReference>
<evidence type="ECO:0000259" key="7">
    <source>
        <dbReference type="SMART" id="SM00479"/>
    </source>
</evidence>
<proteinExistence type="predicted"/>
<dbReference type="GO" id="GO:0045004">
    <property type="term" value="P:DNA replication proofreading"/>
    <property type="evidence" value="ECO:0007669"/>
    <property type="project" value="TreeGrafter"/>
</dbReference>
<dbReference type="Proteomes" id="UP000321504">
    <property type="component" value="Unassembled WGS sequence"/>
</dbReference>
<dbReference type="Gene3D" id="3.30.420.10">
    <property type="entry name" value="Ribonuclease H-like superfamily/Ribonuclease H"/>
    <property type="match status" value="1"/>
</dbReference>
<dbReference type="GO" id="GO:0008408">
    <property type="term" value="F:3'-5' exonuclease activity"/>
    <property type="evidence" value="ECO:0007669"/>
    <property type="project" value="TreeGrafter"/>
</dbReference>
<dbReference type="EMBL" id="VRMQ01000001">
    <property type="protein sequence ID" value="TXN17998.1"/>
    <property type="molecule type" value="Genomic_DNA"/>
</dbReference>
<protein>
    <recommendedName>
        <fullName evidence="1">DNA-directed DNA polymerase</fullName>
        <ecNumber evidence="1">2.7.7.7</ecNumber>
    </recommendedName>
</protein>
<keyword evidence="3 8" id="KW-0378">Hydrolase</keyword>
<evidence type="ECO:0000313" key="9">
    <source>
        <dbReference type="Proteomes" id="UP000321504"/>
    </source>
</evidence>
<comment type="function">
    <text evidence="4">DNA polymerase III is a complex, multichain enzyme responsible for most of the replicative synthesis in bacteria. The epsilon subunit contain the editing function and is a proofreading 3'-5' exonuclease.</text>
</comment>
<keyword evidence="3 8" id="KW-0269">Exonuclease</keyword>
<dbReference type="PANTHER" id="PTHR30231">
    <property type="entry name" value="DNA POLYMERASE III SUBUNIT EPSILON"/>
    <property type="match status" value="1"/>
</dbReference>
<evidence type="ECO:0000256" key="4">
    <source>
        <dbReference type="ARBA" id="ARBA00025483"/>
    </source>
</evidence>
<dbReference type="EC" id="2.7.7.7" evidence="1"/>
<feature type="domain" description="Exonuclease" evidence="7">
    <location>
        <begin position="16"/>
        <end position="183"/>
    </location>
</feature>
<dbReference type="SMART" id="SM00479">
    <property type="entry name" value="EXOIII"/>
    <property type="match status" value="1"/>
</dbReference>
<gene>
    <name evidence="8" type="ORF">FVP01_03145</name>
</gene>
<dbReference type="InterPro" id="IPR006054">
    <property type="entry name" value="DnaQ"/>
</dbReference>
<evidence type="ECO:0000256" key="5">
    <source>
        <dbReference type="ARBA" id="ARBA00026073"/>
    </source>
</evidence>
<accession>A0AA46L7R5</accession>
<evidence type="ECO:0000256" key="3">
    <source>
        <dbReference type="ARBA" id="ARBA00022839"/>
    </source>
</evidence>
<reference evidence="8 9" key="1">
    <citation type="submission" date="2019-08" db="EMBL/GenBank/DDBJ databases">
        <title>Emerging of two pre-pandemic pathogenic O4:KUT lineages of Vibrio parahaemolyticus in coastal eastern China.</title>
        <authorList>
            <person name="Yu H."/>
        </authorList>
    </citation>
    <scope>NUCLEOTIDE SEQUENCE [LARGE SCALE GENOMIC DNA]</scope>
    <source>
        <strain evidence="8 9">HZ17-383</strain>
    </source>
</reference>
<evidence type="ECO:0000256" key="1">
    <source>
        <dbReference type="ARBA" id="ARBA00012417"/>
    </source>
</evidence>
<keyword evidence="2" id="KW-0540">Nuclease</keyword>
<dbReference type="SUPFAM" id="SSF53098">
    <property type="entry name" value="Ribonuclease H-like"/>
    <property type="match status" value="1"/>
</dbReference>
<dbReference type="GO" id="GO:0003677">
    <property type="term" value="F:DNA binding"/>
    <property type="evidence" value="ECO:0007669"/>
    <property type="project" value="InterPro"/>
</dbReference>
<sequence>MRNITQQENVMPQANSVVVLDFETTGLSPTLGDRAIEIGAVKLVDGEVVDSFQQLMNPGFRVSSFIENYTGITNNMLRTAPSCEEVMASFSEFIAGENLIAHNASFDKRFLDAELERINCGYSGEFACSLLAARRLIPDAPSHKLGELVRYKNIDNDGIFHRALADAQMTAKLWLLMVEGLENSGIVKPSFQLMQAVSKTAKGKVDLLLAKSRA</sequence>
<dbReference type="InterPro" id="IPR012337">
    <property type="entry name" value="RNaseH-like_sf"/>
</dbReference>
<comment type="catalytic activity">
    <reaction evidence="6">
        <text>DNA(n) + a 2'-deoxyribonucleoside 5'-triphosphate = DNA(n+1) + diphosphate</text>
        <dbReference type="Rhea" id="RHEA:22508"/>
        <dbReference type="Rhea" id="RHEA-COMP:17339"/>
        <dbReference type="Rhea" id="RHEA-COMP:17340"/>
        <dbReference type="ChEBI" id="CHEBI:33019"/>
        <dbReference type="ChEBI" id="CHEBI:61560"/>
        <dbReference type="ChEBI" id="CHEBI:173112"/>
        <dbReference type="EC" id="2.7.7.7"/>
    </reaction>
</comment>
<dbReference type="InterPro" id="IPR013520">
    <property type="entry name" value="Ribonucl_H"/>
</dbReference>
<dbReference type="GO" id="GO:0005829">
    <property type="term" value="C:cytosol"/>
    <property type="evidence" value="ECO:0007669"/>
    <property type="project" value="TreeGrafter"/>
</dbReference>
<dbReference type="NCBIfam" id="TIGR00573">
    <property type="entry name" value="dnaq"/>
    <property type="match status" value="1"/>
</dbReference>
<name>A0AA46L7R5_VIBPH</name>
<dbReference type="CDD" id="cd06127">
    <property type="entry name" value="DEDDh"/>
    <property type="match status" value="1"/>
</dbReference>
<dbReference type="Pfam" id="PF00929">
    <property type="entry name" value="RNase_T"/>
    <property type="match status" value="1"/>
</dbReference>
<dbReference type="PANTHER" id="PTHR30231:SF37">
    <property type="entry name" value="EXODEOXYRIBONUCLEASE 10"/>
    <property type="match status" value="1"/>
</dbReference>